<dbReference type="OrthoDB" id="5870688at2759"/>
<evidence type="ECO:0000313" key="3">
    <source>
        <dbReference type="Proteomes" id="UP000050761"/>
    </source>
</evidence>
<dbReference type="InterPro" id="IPR055510">
    <property type="entry name" value="DUF7083"/>
</dbReference>
<reference evidence="2 3" key="1">
    <citation type="submission" date="2018-11" db="EMBL/GenBank/DDBJ databases">
        <authorList>
            <consortium name="Pathogen Informatics"/>
        </authorList>
    </citation>
    <scope>NUCLEOTIDE SEQUENCE [LARGE SCALE GENOMIC DNA]</scope>
</reference>
<dbReference type="EMBL" id="UZAH01034776">
    <property type="protein sequence ID" value="VDP37157.1"/>
    <property type="molecule type" value="Genomic_DNA"/>
</dbReference>
<dbReference type="Proteomes" id="UP000050761">
    <property type="component" value="Unassembled WGS sequence"/>
</dbReference>
<accession>A0A3P8CAA8</accession>
<feature type="domain" description="DUF7083" evidence="1">
    <location>
        <begin position="45"/>
        <end position="105"/>
    </location>
</feature>
<keyword evidence="3" id="KW-1185">Reference proteome</keyword>
<organism evidence="3 4">
    <name type="scientific">Heligmosomoides polygyrus</name>
    <name type="common">Parasitic roundworm</name>
    <dbReference type="NCBI Taxonomy" id="6339"/>
    <lineage>
        <taxon>Eukaryota</taxon>
        <taxon>Metazoa</taxon>
        <taxon>Ecdysozoa</taxon>
        <taxon>Nematoda</taxon>
        <taxon>Chromadorea</taxon>
        <taxon>Rhabditida</taxon>
        <taxon>Rhabditina</taxon>
        <taxon>Rhabditomorpha</taxon>
        <taxon>Strongyloidea</taxon>
        <taxon>Heligmosomidae</taxon>
        <taxon>Heligmosomoides</taxon>
    </lineage>
</organism>
<evidence type="ECO:0000259" key="1">
    <source>
        <dbReference type="Pfam" id="PF23309"/>
    </source>
</evidence>
<sequence length="137" mass="16290">MQQQLQLLQQQQKDTCDNFMRMLEKIEERSAGPSPIVVKDKHTIFDSLYRRIEKFTYEADNGRTFDGWYKRFKNVFDNDCGDLDDKKKTRLLVSRLDEDCHQLFCGSMYAFRYNMRRGHRYSGAPIWIGKDAVSTPF</sequence>
<evidence type="ECO:0000313" key="2">
    <source>
        <dbReference type="EMBL" id="VDP37157.1"/>
    </source>
</evidence>
<accession>A0A183GKH4</accession>
<gene>
    <name evidence="2" type="ORF">HPBE_LOCUS23193</name>
</gene>
<dbReference type="Pfam" id="PF23309">
    <property type="entry name" value="DUF7083"/>
    <property type="match status" value="1"/>
</dbReference>
<proteinExistence type="predicted"/>
<evidence type="ECO:0000313" key="4">
    <source>
        <dbReference type="WBParaSite" id="HPBE_0002319401-mRNA-1"/>
    </source>
</evidence>
<reference evidence="4" key="2">
    <citation type="submission" date="2019-09" db="UniProtKB">
        <authorList>
            <consortium name="WormBaseParasite"/>
        </authorList>
    </citation>
    <scope>IDENTIFICATION</scope>
</reference>
<dbReference type="WBParaSite" id="HPBE_0002319401-mRNA-1">
    <property type="protein sequence ID" value="HPBE_0002319401-mRNA-1"/>
    <property type="gene ID" value="HPBE_0002319401"/>
</dbReference>
<dbReference type="AlphaFoldDB" id="A0A183GKH4"/>
<protein>
    <submittedName>
        <fullName evidence="4">HTH_48 domain-containing protein</fullName>
    </submittedName>
</protein>
<name>A0A183GKH4_HELPZ</name>